<dbReference type="AlphaFoldDB" id="A0A7R7ZLZ1"/>
<keyword evidence="3" id="KW-0964">Secreted</keyword>
<comment type="catalytic activity">
    <reaction evidence="8">
        <text>Successive hydrolysis of beta-D-glucose units from the non-reducing ends of (1-&gt;3)-beta-D-glucans, releasing alpha-glucose.</text>
        <dbReference type="EC" id="3.2.1.58"/>
    </reaction>
</comment>
<dbReference type="EMBL" id="AP024418">
    <property type="protein sequence ID" value="BCR86943.1"/>
    <property type="molecule type" value="Genomic_DNA"/>
</dbReference>
<evidence type="ECO:0000256" key="4">
    <source>
        <dbReference type="ARBA" id="ARBA00022729"/>
    </source>
</evidence>
<dbReference type="Gene3D" id="3.20.20.80">
    <property type="entry name" value="Glycosidases"/>
    <property type="match status" value="1"/>
</dbReference>
<reference evidence="10" key="1">
    <citation type="submission" date="2021-01" db="EMBL/GenBank/DDBJ databases">
        <authorList>
            <consortium name="Aspergillus chevalieri M1 genome sequencing consortium"/>
            <person name="Kazuki M."/>
            <person name="Futagami T."/>
        </authorList>
    </citation>
    <scope>NUCLEOTIDE SEQUENCE</scope>
    <source>
        <strain evidence="10">M1</strain>
    </source>
</reference>
<sequence length="406" mass="45263">MPLNDHARHLQNNRFLTAKMHVWTFLAALGTIRSLVQADYVDWRSFKANGVNLGGWLVQESNIDSAFWARYGGNATDEWTLCQNLGPQCGPVLEHRYATFITTKDVDHLAKGGVAVLRIPTHYAAWIDLPGSQLYSGNQTAYLRNIANYAITNYAMHIVIDVHSLPGGLNGLPIGEAMGHWDWFNNKTALDQSLQTIDKVIDFVQRSGSPESYTIAPLNEPADLNKESMSNFGTPTVLSDDGAAWVSKYINAVLDRVSKVNPKIPVMFQGSFKNPDYWYDQIPDDANLVFDVHVYHYEHPPNTTSANLPAQLCADAKEKTGTGKFPVFIGEWSIQAAQRNSLALRERNLNAGIAVFGQYAQGSSYWTAKFTGNDTVNGQGTQQDYWNLGTFIDNNWIHPENENISC</sequence>
<dbReference type="GO" id="GO:0071555">
    <property type="term" value="P:cell wall organization"/>
    <property type="evidence" value="ECO:0007669"/>
    <property type="project" value="UniProtKB-KW"/>
</dbReference>
<dbReference type="GO" id="GO:0009986">
    <property type="term" value="C:cell surface"/>
    <property type="evidence" value="ECO:0007669"/>
    <property type="project" value="TreeGrafter"/>
</dbReference>
<dbReference type="GO" id="GO:0005576">
    <property type="term" value="C:extracellular region"/>
    <property type="evidence" value="ECO:0007669"/>
    <property type="project" value="UniProtKB-SubCell"/>
</dbReference>
<protein>
    <recommendedName>
        <fullName evidence="9">glucan 1,3-beta-glucosidase</fullName>
        <ecNumber evidence="9">3.2.1.58</ecNumber>
    </recommendedName>
</protein>
<keyword evidence="11" id="KW-1185">Reference proteome</keyword>
<evidence type="ECO:0000256" key="8">
    <source>
        <dbReference type="ARBA" id="ARBA00036824"/>
    </source>
</evidence>
<dbReference type="InterPro" id="IPR017853">
    <property type="entry name" value="GH"/>
</dbReference>
<dbReference type="PANTHER" id="PTHR31297:SF1">
    <property type="entry name" value="GLUCAN 1,3-BETA-GLUCOSIDASE I_II-RELATED"/>
    <property type="match status" value="1"/>
</dbReference>
<evidence type="ECO:0000313" key="11">
    <source>
        <dbReference type="Proteomes" id="UP000637239"/>
    </source>
</evidence>
<dbReference type="RefSeq" id="XP_043135465.1">
    <property type="nucleotide sequence ID" value="XM_043277602.1"/>
</dbReference>
<dbReference type="GO" id="GO:0009251">
    <property type="term" value="P:glucan catabolic process"/>
    <property type="evidence" value="ECO:0007669"/>
    <property type="project" value="TreeGrafter"/>
</dbReference>
<name>A0A7R7ZLZ1_ASPCH</name>
<evidence type="ECO:0000256" key="7">
    <source>
        <dbReference type="ARBA" id="ARBA00023316"/>
    </source>
</evidence>
<dbReference type="InterPro" id="IPR050386">
    <property type="entry name" value="Glycosyl_hydrolase_5"/>
</dbReference>
<organism evidence="10 11">
    <name type="scientific">Aspergillus chevalieri</name>
    <name type="common">Eurotium chevalieri</name>
    <dbReference type="NCBI Taxonomy" id="182096"/>
    <lineage>
        <taxon>Eukaryota</taxon>
        <taxon>Fungi</taxon>
        <taxon>Dikarya</taxon>
        <taxon>Ascomycota</taxon>
        <taxon>Pezizomycotina</taxon>
        <taxon>Eurotiomycetes</taxon>
        <taxon>Eurotiomycetidae</taxon>
        <taxon>Eurotiales</taxon>
        <taxon>Aspergillaceae</taxon>
        <taxon>Aspergillus</taxon>
        <taxon>Aspergillus subgen. Aspergillus</taxon>
    </lineage>
</organism>
<evidence type="ECO:0000256" key="3">
    <source>
        <dbReference type="ARBA" id="ARBA00022525"/>
    </source>
</evidence>
<dbReference type="EC" id="3.2.1.58" evidence="9"/>
<evidence type="ECO:0000256" key="5">
    <source>
        <dbReference type="ARBA" id="ARBA00022801"/>
    </source>
</evidence>
<evidence type="ECO:0000256" key="9">
    <source>
        <dbReference type="ARBA" id="ARBA00038929"/>
    </source>
</evidence>
<evidence type="ECO:0000256" key="6">
    <source>
        <dbReference type="ARBA" id="ARBA00023295"/>
    </source>
</evidence>
<proteinExistence type="inferred from homology"/>
<evidence type="ECO:0000256" key="2">
    <source>
        <dbReference type="ARBA" id="ARBA00005641"/>
    </source>
</evidence>
<reference evidence="10" key="2">
    <citation type="submission" date="2021-02" db="EMBL/GenBank/DDBJ databases">
        <title>Aspergillus chevalieri M1 genome sequence.</title>
        <authorList>
            <person name="Kadooka C."/>
            <person name="Mori K."/>
            <person name="Futagami T."/>
        </authorList>
    </citation>
    <scope>NUCLEOTIDE SEQUENCE</scope>
    <source>
        <strain evidence="10">M1</strain>
    </source>
</reference>
<keyword evidence="7" id="KW-0961">Cell wall biogenesis/degradation</keyword>
<dbReference type="Proteomes" id="UP000637239">
    <property type="component" value="Chromosome 3"/>
</dbReference>
<keyword evidence="6" id="KW-0326">Glycosidase</keyword>
<keyword evidence="4" id="KW-0732">Signal</keyword>
<gene>
    <name evidence="10" type="ORF">ACHE_30930A</name>
</gene>
<accession>A0A7R7ZLZ1</accession>
<comment type="subcellular location">
    <subcellularLocation>
        <location evidence="1">Secreted</location>
    </subcellularLocation>
</comment>
<keyword evidence="5" id="KW-0378">Hydrolase</keyword>
<dbReference type="PANTHER" id="PTHR31297">
    <property type="entry name" value="GLUCAN ENDO-1,6-BETA-GLUCOSIDASE B"/>
    <property type="match status" value="1"/>
</dbReference>
<dbReference type="KEGG" id="ache:ACHE_30930A"/>
<dbReference type="GeneID" id="66981302"/>
<dbReference type="GO" id="GO:0004338">
    <property type="term" value="F:glucan exo-1,3-beta-glucosidase activity"/>
    <property type="evidence" value="ECO:0007669"/>
    <property type="project" value="UniProtKB-EC"/>
</dbReference>
<evidence type="ECO:0000313" key="10">
    <source>
        <dbReference type="EMBL" id="BCR86943.1"/>
    </source>
</evidence>
<evidence type="ECO:0000256" key="1">
    <source>
        <dbReference type="ARBA" id="ARBA00004613"/>
    </source>
</evidence>
<comment type="similarity">
    <text evidence="2">Belongs to the glycosyl hydrolase 5 (cellulase A) family.</text>
</comment>
<dbReference type="SUPFAM" id="SSF51445">
    <property type="entry name" value="(Trans)glycosidases"/>
    <property type="match status" value="1"/>
</dbReference>